<organism evidence="15 16">
    <name type="scientific">Ditylenchus dipsaci</name>
    <dbReference type="NCBI Taxonomy" id="166011"/>
    <lineage>
        <taxon>Eukaryota</taxon>
        <taxon>Metazoa</taxon>
        <taxon>Ecdysozoa</taxon>
        <taxon>Nematoda</taxon>
        <taxon>Chromadorea</taxon>
        <taxon>Rhabditida</taxon>
        <taxon>Tylenchina</taxon>
        <taxon>Tylenchomorpha</taxon>
        <taxon>Sphaerularioidea</taxon>
        <taxon>Anguinidae</taxon>
        <taxon>Anguininae</taxon>
        <taxon>Ditylenchus</taxon>
    </lineage>
</organism>
<accession>A0A915EBG5</accession>
<dbReference type="Pfam" id="PF13873">
    <property type="entry name" value="Myb_DNA-bind_5"/>
    <property type="match status" value="1"/>
</dbReference>
<evidence type="ECO:0000259" key="14">
    <source>
        <dbReference type="Pfam" id="PF13873"/>
    </source>
</evidence>
<evidence type="ECO:0000256" key="7">
    <source>
        <dbReference type="ARBA" id="ARBA00022723"/>
    </source>
</evidence>
<sequence length="438" mass="49754">MKALMRRGFKDHGKEFSERGSSSPMPRNSVSDFDLLRDRQRFFSVHLVNNCNSLLSDQSQCQQKRSCFVRSASTVPMLFTMMLLLAVNLGPSKPSVYRAICEVTSAINIKLSHRIKWPSDEGECRRIASSFFRLANPGMPTVCGAVDGSLIKLAHCPSEHESQFVDRHQQHSINAMAVAGPDYRFYSLSAKWPGSVNAARVLRNSSLATQFSDGWRPFPGAVLLGDSIYGASDWLVPMRPHAHSSMMYSTGILIVHSVCCYQLLRCHSKTRRVVECAFGLWKNRFQCLKSGMRLKSPTYCGEVIMACEHLHNFLVEERLEQENDDDDYMEADEEPGDEEEQQEEDNNVGDSRLPVIYQSFCAVNMFVMAFAEKNYAECRKKEQDKYALFKKIQANKDTLFGKFSESITKQLKDDTWETIRKELVAEGYSSSKTKLQSN</sequence>
<keyword evidence="7" id="KW-0479">Metal-binding</keyword>
<evidence type="ECO:0000313" key="15">
    <source>
        <dbReference type="Proteomes" id="UP000887574"/>
    </source>
</evidence>
<dbReference type="PANTHER" id="PTHR22930:SF286">
    <property type="entry name" value="NUCLEASE HARBI1"/>
    <property type="match status" value="1"/>
</dbReference>
<reference evidence="16" key="1">
    <citation type="submission" date="2022-11" db="UniProtKB">
        <authorList>
            <consortium name="WormBaseParasite"/>
        </authorList>
    </citation>
    <scope>IDENTIFICATION</scope>
</reference>
<keyword evidence="15" id="KW-1185">Reference proteome</keyword>
<dbReference type="Pfam" id="PF13359">
    <property type="entry name" value="DDE_Tnp_4"/>
    <property type="match status" value="1"/>
</dbReference>
<dbReference type="GO" id="GO:0016787">
    <property type="term" value="F:hydrolase activity"/>
    <property type="evidence" value="ECO:0007669"/>
    <property type="project" value="UniProtKB-KW"/>
</dbReference>
<comment type="function">
    <text evidence="10">Involved in transvection phenomena (= synapsis-dependent gene expression), where the synaptic pairing of chromosomes carrying genes with which zeste interacts influences the expression of these genes. Zeste binds to DNA and stimulates transcription from a nearby promoter.</text>
</comment>
<evidence type="ECO:0000256" key="12">
    <source>
        <dbReference type="SAM" id="Phobius"/>
    </source>
</evidence>
<keyword evidence="12" id="KW-0472">Membrane</keyword>
<feature type="domain" description="Myb/SANT-like DNA-binding" evidence="14">
    <location>
        <begin position="382"/>
        <end position="429"/>
    </location>
</feature>
<keyword evidence="6" id="KW-0540">Nuclease</keyword>
<dbReference type="InterPro" id="IPR027806">
    <property type="entry name" value="HARBI1_dom"/>
</dbReference>
<evidence type="ECO:0000313" key="16">
    <source>
        <dbReference type="WBParaSite" id="jg3537"/>
    </source>
</evidence>
<evidence type="ECO:0000256" key="9">
    <source>
        <dbReference type="ARBA" id="ARBA00023242"/>
    </source>
</evidence>
<feature type="domain" description="DDE Tnp4" evidence="13">
    <location>
        <begin position="146"/>
        <end position="312"/>
    </location>
</feature>
<feature type="region of interest" description="Disordered" evidence="11">
    <location>
        <begin position="1"/>
        <end position="29"/>
    </location>
</feature>
<evidence type="ECO:0000259" key="13">
    <source>
        <dbReference type="Pfam" id="PF13359"/>
    </source>
</evidence>
<evidence type="ECO:0000256" key="2">
    <source>
        <dbReference type="ARBA" id="ARBA00004123"/>
    </source>
</evidence>
<dbReference type="InterPro" id="IPR028002">
    <property type="entry name" value="Myb_DNA-bind_5"/>
</dbReference>
<protein>
    <recommendedName>
        <fullName evidence="5">Regulatory protein zeste</fullName>
    </recommendedName>
</protein>
<comment type="cofactor">
    <cofactor evidence="1">
        <name>a divalent metal cation</name>
        <dbReference type="ChEBI" id="CHEBI:60240"/>
    </cofactor>
</comment>
<dbReference type="PANTHER" id="PTHR22930">
    <property type="match status" value="1"/>
</dbReference>
<name>A0A915EBG5_9BILA</name>
<keyword evidence="12" id="KW-1133">Transmembrane helix</keyword>
<dbReference type="GO" id="GO:0004518">
    <property type="term" value="F:nuclease activity"/>
    <property type="evidence" value="ECO:0007669"/>
    <property type="project" value="UniProtKB-KW"/>
</dbReference>
<evidence type="ECO:0000256" key="8">
    <source>
        <dbReference type="ARBA" id="ARBA00022801"/>
    </source>
</evidence>
<comment type="similarity">
    <text evidence="3">Belongs to the HARBI1 family.</text>
</comment>
<feature type="compositionally biased region" description="Acidic residues" evidence="11">
    <location>
        <begin position="327"/>
        <end position="347"/>
    </location>
</feature>
<dbReference type="Proteomes" id="UP000887574">
    <property type="component" value="Unplaced"/>
</dbReference>
<evidence type="ECO:0000256" key="5">
    <source>
        <dbReference type="ARBA" id="ARBA00016807"/>
    </source>
</evidence>
<dbReference type="InterPro" id="IPR045249">
    <property type="entry name" value="HARBI1-like"/>
</dbReference>
<keyword evidence="12" id="KW-0812">Transmembrane</keyword>
<feature type="compositionally biased region" description="Polar residues" evidence="11">
    <location>
        <begin position="19"/>
        <end position="29"/>
    </location>
</feature>
<evidence type="ECO:0000256" key="11">
    <source>
        <dbReference type="SAM" id="MobiDB-lite"/>
    </source>
</evidence>
<dbReference type="AlphaFoldDB" id="A0A915EBG5"/>
<dbReference type="GO" id="GO:0046872">
    <property type="term" value="F:metal ion binding"/>
    <property type="evidence" value="ECO:0007669"/>
    <property type="project" value="UniProtKB-KW"/>
</dbReference>
<comment type="subcellular location">
    <subcellularLocation>
        <location evidence="2">Nucleus</location>
    </subcellularLocation>
</comment>
<keyword evidence="9" id="KW-0539">Nucleus</keyword>
<evidence type="ECO:0000256" key="6">
    <source>
        <dbReference type="ARBA" id="ARBA00022722"/>
    </source>
</evidence>
<evidence type="ECO:0000256" key="10">
    <source>
        <dbReference type="ARBA" id="ARBA00025466"/>
    </source>
</evidence>
<dbReference type="WBParaSite" id="jg3537">
    <property type="protein sequence ID" value="jg3537"/>
    <property type="gene ID" value="jg3537"/>
</dbReference>
<feature type="compositionally biased region" description="Basic and acidic residues" evidence="11">
    <location>
        <begin position="8"/>
        <end position="18"/>
    </location>
</feature>
<feature type="transmembrane region" description="Helical" evidence="12">
    <location>
        <begin position="67"/>
        <end position="87"/>
    </location>
</feature>
<evidence type="ECO:0000256" key="4">
    <source>
        <dbReference type="ARBA" id="ARBA00011764"/>
    </source>
</evidence>
<evidence type="ECO:0000256" key="3">
    <source>
        <dbReference type="ARBA" id="ARBA00006958"/>
    </source>
</evidence>
<feature type="region of interest" description="Disordered" evidence="11">
    <location>
        <begin position="327"/>
        <end position="348"/>
    </location>
</feature>
<keyword evidence="8" id="KW-0378">Hydrolase</keyword>
<dbReference type="GO" id="GO:0005634">
    <property type="term" value="C:nucleus"/>
    <property type="evidence" value="ECO:0007669"/>
    <property type="project" value="UniProtKB-SubCell"/>
</dbReference>
<comment type="subunit">
    <text evidence="4">Self-associates forming complexes of several hundred monomers.</text>
</comment>
<proteinExistence type="inferred from homology"/>
<evidence type="ECO:0000256" key="1">
    <source>
        <dbReference type="ARBA" id="ARBA00001968"/>
    </source>
</evidence>